<feature type="transmembrane region" description="Helical" evidence="2">
    <location>
        <begin position="37"/>
        <end position="57"/>
    </location>
</feature>
<protein>
    <submittedName>
        <fullName evidence="3">Uncharacterized protein</fullName>
    </submittedName>
</protein>
<keyword evidence="2" id="KW-0812">Transmembrane</keyword>
<feature type="compositionally biased region" description="Basic residues" evidence="1">
    <location>
        <begin position="93"/>
        <end position="105"/>
    </location>
</feature>
<evidence type="ECO:0000256" key="2">
    <source>
        <dbReference type="SAM" id="Phobius"/>
    </source>
</evidence>
<dbReference type="AlphaFoldDB" id="A0A146MAY6"/>
<organism evidence="3">
    <name type="scientific">Lygus hesperus</name>
    <name type="common">Western plant bug</name>
    <dbReference type="NCBI Taxonomy" id="30085"/>
    <lineage>
        <taxon>Eukaryota</taxon>
        <taxon>Metazoa</taxon>
        <taxon>Ecdysozoa</taxon>
        <taxon>Arthropoda</taxon>
        <taxon>Hexapoda</taxon>
        <taxon>Insecta</taxon>
        <taxon>Pterygota</taxon>
        <taxon>Neoptera</taxon>
        <taxon>Paraneoptera</taxon>
        <taxon>Hemiptera</taxon>
        <taxon>Heteroptera</taxon>
        <taxon>Panheteroptera</taxon>
        <taxon>Cimicomorpha</taxon>
        <taxon>Miridae</taxon>
        <taxon>Mirini</taxon>
        <taxon>Lygus</taxon>
    </lineage>
</organism>
<feature type="region of interest" description="Disordered" evidence="1">
    <location>
        <begin position="1"/>
        <end position="23"/>
    </location>
</feature>
<accession>A0A146MAY6</accession>
<keyword evidence="2" id="KW-1133">Transmembrane helix</keyword>
<reference evidence="3" key="1">
    <citation type="journal article" date="2016" name="Gigascience">
        <title>De novo construction of an expanded transcriptome assembly for the western tarnished plant bug, Lygus hesperus.</title>
        <authorList>
            <person name="Tassone E.E."/>
            <person name="Geib S.M."/>
            <person name="Hall B."/>
            <person name="Fabrick J.A."/>
            <person name="Brent C.S."/>
            <person name="Hull J.J."/>
        </authorList>
    </citation>
    <scope>NUCLEOTIDE SEQUENCE</scope>
</reference>
<feature type="region of interest" description="Disordered" evidence="1">
    <location>
        <begin position="84"/>
        <end position="116"/>
    </location>
</feature>
<keyword evidence="2" id="KW-0472">Membrane</keyword>
<sequence length="144" mass="15918">MCAGAAVEYGTHSHTSTAPSHQRIQGNCTHPFHGTSSSAPCIFCGTAALVALFFFLFPSSMDHLCTPFLYTAPPELHVRTHPQPTDVASTPQHNRRHFNHRRGKIRPSPTPSLLQNKITSPTTVQHRCDPPRADYRALYSTMAL</sequence>
<evidence type="ECO:0000256" key="1">
    <source>
        <dbReference type="SAM" id="MobiDB-lite"/>
    </source>
</evidence>
<name>A0A146MAY6_LYGHE</name>
<evidence type="ECO:0000313" key="3">
    <source>
        <dbReference type="EMBL" id="JAQ15936.1"/>
    </source>
</evidence>
<gene>
    <name evidence="3" type="ORF">g.54203</name>
</gene>
<feature type="compositionally biased region" description="Polar residues" evidence="1">
    <location>
        <begin position="12"/>
        <end position="23"/>
    </location>
</feature>
<proteinExistence type="predicted"/>
<dbReference type="EMBL" id="GDHC01002693">
    <property type="protein sequence ID" value="JAQ15936.1"/>
    <property type="molecule type" value="Transcribed_RNA"/>
</dbReference>